<name>A0A3G2R5J1_9FIRM</name>
<gene>
    <name evidence="1" type="ORF">D2962_09500</name>
</gene>
<dbReference type="KEGG" id="bacg:D2962_09500"/>
<reference evidence="1 2" key="1">
    <citation type="submission" date="2018-10" db="EMBL/GenBank/DDBJ databases">
        <authorList>
            <person name="Zhang X."/>
        </authorList>
    </citation>
    <scope>NUCLEOTIDE SEQUENCE [LARGE SCALE GENOMIC DNA]</scope>
    <source>
        <strain evidence="1 2">SK-G1</strain>
    </source>
</reference>
<evidence type="ECO:0008006" key="3">
    <source>
        <dbReference type="Google" id="ProtNLM"/>
    </source>
</evidence>
<accession>A0A3G2R5J1</accession>
<evidence type="ECO:0000313" key="2">
    <source>
        <dbReference type="Proteomes" id="UP000280960"/>
    </source>
</evidence>
<evidence type="ECO:0000313" key="1">
    <source>
        <dbReference type="EMBL" id="AYO30814.1"/>
    </source>
</evidence>
<organism evidence="1 2">
    <name type="scientific">Biomaibacter acetigenes</name>
    <dbReference type="NCBI Taxonomy" id="2316383"/>
    <lineage>
        <taxon>Bacteria</taxon>
        <taxon>Bacillati</taxon>
        <taxon>Bacillota</taxon>
        <taxon>Clostridia</taxon>
        <taxon>Thermosediminibacterales</taxon>
        <taxon>Tepidanaerobacteraceae</taxon>
        <taxon>Biomaibacter</taxon>
    </lineage>
</organism>
<proteinExistence type="predicted"/>
<keyword evidence="2" id="KW-1185">Reference proteome</keyword>
<dbReference type="Proteomes" id="UP000280960">
    <property type="component" value="Chromosome"/>
</dbReference>
<protein>
    <recommendedName>
        <fullName evidence="3">Phage head morphogenesis domain-containing protein</fullName>
    </recommendedName>
</protein>
<dbReference type="EMBL" id="CP033169">
    <property type="protein sequence ID" value="AYO30814.1"/>
    <property type="molecule type" value="Genomic_DNA"/>
</dbReference>
<dbReference type="AlphaFoldDB" id="A0A3G2R5J1"/>
<dbReference type="RefSeq" id="WP_122014832.1">
    <property type="nucleotide sequence ID" value="NZ_CP033169.1"/>
</dbReference>
<sequence length="333" mass="37727">MSREIDELKSTAGDYWRWALEARKLYIDLRLRQDPEIRSLYIRAADRIAEELREMAASTPGAMLRKRHLEAMEKLLRQEAEKLAGQFKNQMDEYIQTAVEAGVGYTKSILSSLFEEAGISTGHMNAMLAGVNRQAVEACWARTKKGLFLSDRIWEQGENLRGTIRDIIQESVAIGQDAVKTARMLERYVKQGKKTLASEYPKMMERMGGRIPGDISYEALRLARTETTAAFGEGTIAAARMSPSYKGMKWILSKSHPITDICDDLAAHDEGLGKGVYAPGNEPPYPGHPNCLCILVPVHEEPEQFVKRLKKWRSDPSSDPELEKWYNDIYKKI</sequence>